<dbReference type="SUPFAM" id="SSF54001">
    <property type="entry name" value="Cysteine proteinases"/>
    <property type="match status" value="1"/>
</dbReference>
<dbReference type="CDD" id="cd02665">
    <property type="entry name" value="Peptidase_C19I"/>
    <property type="match status" value="1"/>
</dbReference>
<evidence type="ECO:0000313" key="12">
    <source>
        <dbReference type="Proteomes" id="UP000694427"/>
    </source>
</evidence>
<evidence type="ECO:0000313" key="11">
    <source>
        <dbReference type="Ensembl" id="ENSCCRP00010015110.1"/>
    </source>
</evidence>
<dbReference type="Proteomes" id="UP000694427">
    <property type="component" value="Unplaced"/>
</dbReference>
<protein>
    <recommendedName>
        <fullName evidence="8">Ubiquitin carboxyl-terminal hydrolase</fullName>
        <ecNumber evidence="8">3.4.19.12</ecNumber>
    </recommendedName>
</protein>
<keyword evidence="5 8" id="KW-0378">Hydrolase</keyword>
<feature type="compositionally biased region" description="Basic and acidic residues" evidence="9">
    <location>
        <begin position="17"/>
        <end position="35"/>
    </location>
</feature>
<evidence type="ECO:0000259" key="10">
    <source>
        <dbReference type="PROSITE" id="PS50235"/>
    </source>
</evidence>
<dbReference type="InterPro" id="IPR044635">
    <property type="entry name" value="UBP14-like"/>
</dbReference>
<dbReference type="GO" id="GO:0016579">
    <property type="term" value="P:protein deubiquitination"/>
    <property type="evidence" value="ECO:0007669"/>
    <property type="project" value="InterPro"/>
</dbReference>
<dbReference type="EC" id="3.4.19.12" evidence="8"/>
<dbReference type="GO" id="GO:0004843">
    <property type="term" value="F:cysteine-type deubiquitinase activity"/>
    <property type="evidence" value="ECO:0007669"/>
    <property type="project" value="UniProtKB-UniRule"/>
</dbReference>
<dbReference type="PROSITE" id="PS50235">
    <property type="entry name" value="USP_3"/>
    <property type="match status" value="1"/>
</dbReference>
<evidence type="ECO:0000256" key="4">
    <source>
        <dbReference type="ARBA" id="ARBA00022786"/>
    </source>
</evidence>
<proteinExistence type="inferred from homology"/>
<reference evidence="11" key="2">
    <citation type="submission" date="2025-09" db="UniProtKB">
        <authorList>
            <consortium name="Ensembl"/>
        </authorList>
    </citation>
    <scope>IDENTIFICATION</scope>
</reference>
<organism evidence="11 12">
    <name type="scientific">Cyprinus carpio</name>
    <name type="common">Common carp</name>
    <dbReference type="NCBI Taxonomy" id="7962"/>
    <lineage>
        <taxon>Eukaryota</taxon>
        <taxon>Metazoa</taxon>
        <taxon>Chordata</taxon>
        <taxon>Craniata</taxon>
        <taxon>Vertebrata</taxon>
        <taxon>Euteleostomi</taxon>
        <taxon>Actinopterygii</taxon>
        <taxon>Neopterygii</taxon>
        <taxon>Teleostei</taxon>
        <taxon>Ostariophysi</taxon>
        <taxon>Cypriniformes</taxon>
        <taxon>Cyprinidae</taxon>
        <taxon>Cyprininae</taxon>
        <taxon>Cyprinus</taxon>
    </lineage>
</organism>
<dbReference type="InterPro" id="IPR038765">
    <property type="entry name" value="Papain-like_cys_pep_sf"/>
</dbReference>
<dbReference type="AlphaFoldDB" id="A0A8C1ICE5"/>
<reference evidence="11" key="1">
    <citation type="submission" date="2025-08" db="UniProtKB">
        <authorList>
            <consortium name="Ensembl"/>
        </authorList>
    </citation>
    <scope>IDENTIFICATION</scope>
</reference>
<dbReference type="PANTHER" id="PTHR43982">
    <property type="entry name" value="UBIQUITIN CARBOXYL-TERMINAL HYDROLASE"/>
    <property type="match status" value="1"/>
</dbReference>
<dbReference type="PANTHER" id="PTHR43982:SF6">
    <property type="entry name" value="UBIQUITIN CARBOXYL-TERMINAL HYDROLASE 2-RELATED"/>
    <property type="match status" value="1"/>
</dbReference>
<keyword evidence="7" id="KW-0539">Nucleus</keyword>
<dbReference type="GO" id="GO:0061136">
    <property type="term" value="P:regulation of proteasomal protein catabolic process"/>
    <property type="evidence" value="ECO:0007669"/>
    <property type="project" value="TreeGrafter"/>
</dbReference>
<dbReference type="PROSITE" id="PS00973">
    <property type="entry name" value="USP_2"/>
    <property type="match status" value="1"/>
</dbReference>
<comment type="catalytic activity">
    <reaction evidence="1 8">
        <text>Thiol-dependent hydrolysis of ester, thioester, amide, peptide and isopeptide bonds formed by the C-terminal Gly of ubiquitin (a 76-residue protein attached to proteins as an intracellular targeting signal).</text>
        <dbReference type="EC" id="3.4.19.12"/>
    </reaction>
</comment>
<feature type="region of interest" description="Disordered" evidence="9">
    <location>
        <begin position="9"/>
        <end position="36"/>
    </location>
</feature>
<dbReference type="GO" id="GO:0070628">
    <property type="term" value="F:proteasome binding"/>
    <property type="evidence" value="ECO:0007669"/>
    <property type="project" value="TreeGrafter"/>
</dbReference>
<keyword evidence="4 8" id="KW-0833">Ubl conjugation pathway</keyword>
<dbReference type="GO" id="GO:0005634">
    <property type="term" value="C:nucleus"/>
    <property type="evidence" value="ECO:0007669"/>
    <property type="project" value="UniProtKB-SubCell"/>
</dbReference>
<dbReference type="Pfam" id="PF00443">
    <property type="entry name" value="UCH"/>
    <property type="match status" value="1"/>
</dbReference>
<comment type="subcellular location">
    <subcellularLocation>
        <location evidence="2">Nucleus</location>
    </subcellularLocation>
</comment>
<accession>A0A8C1ICE5</accession>
<evidence type="ECO:0000256" key="9">
    <source>
        <dbReference type="SAM" id="MobiDB-lite"/>
    </source>
</evidence>
<evidence type="ECO:0000256" key="2">
    <source>
        <dbReference type="ARBA" id="ARBA00004123"/>
    </source>
</evidence>
<dbReference type="PROSITE" id="PS00972">
    <property type="entry name" value="USP_1"/>
    <property type="match status" value="1"/>
</dbReference>
<dbReference type="Ensembl" id="ENSCCRT00010016448.1">
    <property type="protein sequence ID" value="ENSCCRP00010015110.1"/>
    <property type="gene ID" value="ENSCCRG00010005271.1"/>
</dbReference>
<keyword evidence="12" id="KW-1185">Reference proteome</keyword>
<feature type="region of interest" description="Disordered" evidence="9">
    <location>
        <begin position="325"/>
        <end position="377"/>
    </location>
</feature>
<keyword evidence="6 8" id="KW-0788">Thiol protease</keyword>
<dbReference type="InterPro" id="IPR018200">
    <property type="entry name" value="USP_CS"/>
</dbReference>
<feature type="domain" description="USP" evidence="10">
    <location>
        <begin position="39"/>
        <end position="502"/>
    </location>
</feature>
<evidence type="ECO:0000256" key="1">
    <source>
        <dbReference type="ARBA" id="ARBA00000707"/>
    </source>
</evidence>
<dbReference type="GO" id="GO:0043161">
    <property type="term" value="P:proteasome-mediated ubiquitin-dependent protein catabolic process"/>
    <property type="evidence" value="ECO:0007669"/>
    <property type="project" value="InterPro"/>
</dbReference>
<comment type="similarity">
    <text evidence="8">Belongs to the peptidase C19 family.</text>
</comment>
<evidence type="ECO:0000256" key="5">
    <source>
        <dbReference type="ARBA" id="ARBA00022801"/>
    </source>
</evidence>
<dbReference type="FunFam" id="3.90.70.10:FF:000004">
    <property type="entry name" value="Putative ubiquitin carboxyl-terminal hydrolase 25"/>
    <property type="match status" value="1"/>
</dbReference>
<keyword evidence="3 8" id="KW-0645">Protease</keyword>
<name>A0A8C1ICE5_CYPCA</name>
<sequence length="837" mass="97310">MLPHASIAENKASLKRTHTEVWSDSPNPHDRKRQDNCPVGLKNVGNTCWFSAVIQSLFNLLEFQRLVLHYSPPARMQDLPRNQKEHRNLPFMQELRCLFSLLVGSKRKYVDPSRAVEILKDAFKSSESQQQDVSEFTHKLLDWLEDAFQIKPKNPMVDLFYGRFLAVGVLEGKKFENTEMFGQYPLQVNGFKDLHECLEAAMIEGEIESLHSAENSAKSGQEHWFTELPPVLTFELSRFEFNQTLGRPEKIHNKLEFPSMLYMDRYMDRNRDITRIKREEIRRLKEHLTVLQQRLERYLSYGSGPKRFPLADVLQYAMEFASSKPVCTSTGEQPDASVPPECSGSGPQAQQQQQQQQQQRVSIHKPFTQSRVPPDLPMHPAPRHITEEELRVLEGCLHRWRSEVENDTRDLQASISRIHRTIELMYSDKSMMQAPYRLHAVLVHEGQANAGHYWAYIFDPHQQRWMKYNDISVTKSSWEELVRDSFGGYRNASAYCLMYIDDKKPFLIEGNLIWQMLSGLDKLPPDLKEYVGADNKLFEREMEEWDALQARKLQQEKLALATASVARQPMSTEPCPPDNTGEPFTCLNLWPYHLKQLFAQEDTPPERDYRLLHIIVYFIHNQAPKKIVERTLLMQFADRNLGFDERCKSIMKVARAKLELIKPDEVNMEEYEVSESLMYLIYAYQYNKELLAKGPYRGHDEELIAHYRRECLLKVNEHAAALFETGEESKVNAGLSIMNELVVACIPLLLVDEMEEKDMVAVEDMRNRWCSYLGQEMEPNLQEKLTDFLPKLLDCSTEIKSFHDPPKLPSYSTLELCERYGRVMTSLTLSRTPADGR</sequence>
<dbReference type="Gene3D" id="3.90.70.10">
    <property type="entry name" value="Cysteine proteinases"/>
    <property type="match status" value="1"/>
</dbReference>
<dbReference type="InterPro" id="IPR001394">
    <property type="entry name" value="Peptidase_C19_UCH"/>
</dbReference>
<evidence type="ECO:0000256" key="7">
    <source>
        <dbReference type="ARBA" id="ARBA00023242"/>
    </source>
</evidence>
<feature type="compositionally biased region" description="Low complexity" evidence="9">
    <location>
        <begin position="348"/>
        <end position="359"/>
    </location>
</feature>
<evidence type="ECO:0000256" key="6">
    <source>
        <dbReference type="ARBA" id="ARBA00022807"/>
    </source>
</evidence>
<dbReference type="InterPro" id="IPR028889">
    <property type="entry name" value="USP"/>
</dbReference>
<evidence type="ECO:0000256" key="8">
    <source>
        <dbReference type="RuleBase" id="RU366025"/>
    </source>
</evidence>
<evidence type="ECO:0000256" key="3">
    <source>
        <dbReference type="ARBA" id="ARBA00022670"/>
    </source>
</evidence>